<keyword evidence="2" id="KW-0479">Metal-binding</keyword>
<dbReference type="PROSITE" id="PS00463">
    <property type="entry name" value="ZN2_CY6_FUNGAL_1"/>
    <property type="match status" value="1"/>
</dbReference>
<feature type="compositionally biased region" description="Acidic residues" evidence="5">
    <location>
        <begin position="123"/>
        <end position="133"/>
    </location>
</feature>
<dbReference type="EMBL" id="JAYKXP010000146">
    <property type="protein sequence ID" value="KAK7022843.1"/>
    <property type="molecule type" value="Genomic_DNA"/>
</dbReference>
<name>A0AAW0BAF9_9AGAR</name>
<gene>
    <name evidence="7" type="primary">GIN1_21</name>
    <name evidence="7" type="ORF">VNI00_016924</name>
</gene>
<dbReference type="PROSITE" id="PS50048">
    <property type="entry name" value="ZN2_CY6_FUNGAL_2"/>
    <property type="match status" value="1"/>
</dbReference>
<evidence type="ECO:0000256" key="1">
    <source>
        <dbReference type="ARBA" id="ARBA00004123"/>
    </source>
</evidence>
<dbReference type="GO" id="GO:0008270">
    <property type="term" value="F:zinc ion binding"/>
    <property type="evidence" value="ECO:0007669"/>
    <property type="project" value="InterPro"/>
</dbReference>
<dbReference type="InterPro" id="IPR036864">
    <property type="entry name" value="Zn2-C6_fun-type_DNA-bd_sf"/>
</dbReference>
<keyword evidence="3" id="KW-0238">DNA-binding</keyword>
<dbReference type="GO" id="GO:0003677">
    <property type="term" value="F:DNA binding"/>
    <property type="evidence" value="ECO:0007669"/>
    <property type="project" value="UniProtKB-KW"/>
</dbReference>
<evidence type="ECO:0000256" key="3">
    <source>
        <dbReference type="ARBA" id="ARBA00023125"/>
    </source>
</evidence>
<feature type="domain" description="Zn(2)-C6 fungal-type" evidence="6">
    <location>
        <begin position="12"/>
        <end position="42"/>
    </location>
</feature>
<dbReference type="SMART" id="SM00906">
    <property type="entry name" value="Fungal_trans"/>
    <property type="match status" value="1"/>
</dbReference>
<evidence type="ECO:0000256" key="5">
    <source>
        <dbReference type="SAM" id="MobiDB-lite"/>
    </source>
</evidence>
<dbReference type="PANTHER" id="PTHR46910:SF3">
    <property type="entry name" value="HALOTOLERANCE PROTEIN 9-RELATED"/>
    <property type="match status" value="1"/>
</dbReference>
<feature type="region of interest" description="Disordered" evidence="5">
    <location>
        <begin position="493"/>
        <end position="518"/>
    </location>
</feature>
<feature type="region of interest" description="Disordered" evidence="5">
    <location>
        <begin position="43"/>
        <end position="62"/>
    </location>
</feature>
<dbReference type="PANTHER" id="PTHR46910">
    <property type="entry name" value="TRANSCRIPTION FACTOR PDR1"/>
    <property type="match status" value="1"/>
</dbReference>
<dbReference type="GO" id="GO:0000981">
    <property type="term" value="F:DNA-binding transcription factor activity, RNA polymerase II-specific"/>
    <property type="evidence" value="ECO:0007669"/>
    <property type="project" value="InterPro"/>
</dbReference>
<protein>
    <submittedName>
        <fullName evidence="7">Gypsy retrotransposon integrase-like protein 1</fullName>
    </submittedName>
</protein>
<evidence type="ECO:0000313" key="7">
    <source>
        <dbReference type="EMBL" id="KAK7022843.1"/>
    </source>
</evidence>
<dbReference type="Pfam" id="PF04082">
    <property type="entry name" value="Fungal_trans"/>
    <property type="match status" value="1"/>
</dbReference>
<keyword evidence="4" id="KW-0539">Nucleus</keyword>
<comment type="caution">
    <text evidence="7">The sequence shown here is derived from an EMBL/GenBank/DDBJ whole genome shotgun (WGS) entry which is preliminary data.</text>
</comment>
<evidence type="ECO:0000313" key="8">
    <source>
        <dbReference type="Proteomes" id="UP001383192"/>
    </source>
</evidence>
<feature type="region of interest" description="Disordered" evidence="5">
    <location>
        <begin position="539"/>
        <end position="559"/>
    </location>
</feature>
<dbReference type="InterPro" id="IPR050987">
    <property type="entry name" value="AtrR-like"/>
</dbReference>
<dbReference type="InterPro" id="IPR007219">
    <property type="entry name" value="XnlR_reg_dom"/>
</dbReference>
<proteinExistence type="predicted"/>
<dbReference type="CDD" id="cd00067">
    <property type="entry name" value="GAL4"/>
    <property type="match status" value="1"/>
</dbReference>
<evidence type="ECO:0000256" key="4">
    <source>
        <dbReference type="ARBA" id="ARBA00023242"/>
    </source>
</evidence>
<keyword evidence="8" id="KW-1185">Reference proteome</keyword>
<organism evidence="7 8">
    <name type="scientific">Paramarasmius palmivorus</name>
    <dbReference type="NCBI Taxonomy" id="297713"/>
    <lineage>
        <taxon>Eukaryota</taxon>
        <taxon>Fungi</taxon>
        <taxon>Dikarya</taxon>
        <taxon>Basidiomycota</taxon>
        <taxon>Agaricomycotina</taxon>
        <taxon>Agaricomycetes</taxon>
        <taxon>Agaricomycetidae</taxon>
        <taxon>Agaricales</taxon>
        <taxon>Marasmiineae</taxon>
        <taxon>Marasmiaceae</taxon>
        <taxon>Paramarasmius</taxon>
    </lineage>
</organism>
<dbReference type="Proteomes" id="UP001383192">
    <property type="component" value="Unassembled WGS sequence"/>
</dbReference>
<dbReference type="Gene3D" id="4.10.240.10">
    <property type="entry name" value="Zn(2)-C6 fungal-type DNA-binding domain"/>
    <property type="match status" value="1"/>
</dbReference>
<comment type="subcellular location">
    <subcellularLocation>
        <location evidence="1">Nucleus</location>
    </subcellularLocation>
</comment>
<dbReference type="GO" id="GO:0005634">
    <property type="term" value="C:nucleus"/>
    <property type="evidence" value="ECO:0007669"/>
    <property type="project" value="UniProtKB-SubCell"/>
</dbReference>
<dbReference type="CDD" id="cd12148">
    <property type="entry name" value="fungal_TF_MHR"/>
    <property type="match status" value="1"/>
</dbReference>
<feature type="compositionally biased region" description="Polar residues" evidence="5">
    <location>
        <begin position="493"/>
        <end position="504"/>
    </location>
</feature>
<dbReference type="InterPro" id="IPR001138">
    <property type="entry name" value="Zn2Cys6_DnaBD"/>
</dbReference>
<evidence type="ECO:0000256" key="2">
    <source>
        <dbReference type="ARBA" id="ARBA00022723"/>
    </source>
</evidence>
<dbReference type="GO" id="GO:0006351">
    <property type="term" value="P:DNA-templated transcription"/>
    <property type="evidence" value="ECO:0007669"/>
    <property type="project" value="InterPro"/>
</dbReference>
<reference evidence="7 8" key="1">
    <citation type="submission" date="2024-01" db="EMBL/GenBank/DDBJ databases">
        <title>A draft genome for a cacao thread blight-causing isolate of Paramarasmius palmivorus.</title>
        <authorList>
            <person name="Baruah I.K."/>
            <person name="Bukari Y."/>
            <person name="Amoako-Attah I."/>
            <person name="Meinhardt L.W."/>
            <person name="Bailey B.A."/>
            <person name="Cohen S.P."/>
        </authorList>
    </citation>
    <scope>NUCLEOTIDE SEQUENCE [LARGE SCALE GENOMIC DNA]</scope>
    <source>
        <strain evidence="7 8">GH-12</strain>
    </source>
</reference>
<feature type="region of interest" description="Disordered" evidence="5">
    <location>
        <begin position="114"/>
        <end position="134"/>
    </location>
</feature>
<dbReference type="SUPFAM" id="SSF57701">
    <property type="entry name" value="Zn2/Cys6 DNA-binding domain"/>
    <property type="match status" value="1"/>
</dbReference>
<evidence type="ECO:0000259" key="6">
    <source>
        <dbReference type="PROSITE" id="PS50048"/>
    </source>
</evidence>
<dbReference type="AlphaFoldDB" id="A0AAW0BAF9"/>
<sequence length="634" mass="70657">MEEGKKQRQQNACDACRRRKVRCDSAGDICSNCASLQMECTHTFEKKKRGPKGPSTKRTTTQRSLVNSVLSSSFVLPSDPGVIHKMLVDLAKFAKSLDRRLSSLRLDVRDLESASPADLPQAPDEDNAEDNRDEVDALTSSLKSLILTSNRHLGKSSYFVFLQSTVQKLGADRDDGYLRRVFTSYQRPECWIVQPWQRILTTTQDHQPLDFPPQPLLQTLIHTYFTTTNTLFPLLHRQTFEHAVACNLHLHHRPFGYVVLGLCAVASRQVYDPGVLASESWYSAGWKFFSQIPVIKGNLMDQPTVEDVQICVLSALFLQLTSTSDAVWTIVGLGIRHCQEIGVSSSRTSSPPQHEQQLLRAYWILKMIDIFMGVILGRSSDGDIPPQEPEPEGEGGEEDGNLAFFQTYCKLVKIVRSVQGLYTSKSISKPKLKQDTVIELDSALNQFTNNIPLHLQYTNAKTSTNYTLFWQATILKVMAHWVEIHVHRVAASSASVETNNSDNTKNADDTQDGTTDNDTHRTILLSAARSIVHILEALHERTEREGRQSPPPGPGVEYETQDVQPSMDMWLFGYGFGYVFSLLLNGVSGADDAMRCVDSLPEETTGDGADRDAFVAGLAMEGLNSGVQGQVAWF</sequence>
<dbReference type="Pfam" id="PF00172">
    <property type="entry name" value="Zn_clus"/>
    <property type="match status" value="1"/>
</dbReference>
<accession>A0AAW0BAF9</accession>
<dbReference type="SMART" id="SM00066">
    <property type="entry name" value="GAL4"/>
    <property type="match status" value="1"/>
</dbReference>